<dbReference type="GO" id="GO:0004674">
    <property type="term" value="F:protein serine/threonine kinase activity"/>
    <property type="evidence" value="ECO:0007669"/>
    <property type="project" value="UniProtKB-KW"/>
</dbReference>
<keyword evidence="2 5" id="KW-0547">Nucleotide-binding</keyword>
<evidence type="ECO:0000256" key="6">
    <source>
        <dbReference type="RuleBase" id="RU000304"/>
    </source>
</evidence>
<dbReference type="SMART" id="SM00220">
    <property type="entry name" value="S_TKc"/>
    <property type="match status" value="1"/>
</dbReference>
<evidence type="ECO:0000259" key="7">
    <source>
        <dbReference type="PROSITE" id="PS50011"/>
    </source>
</evidence>
<evidence type="ECO:0000256" key="2">
    <source>
        <dbReference type="ARBA" id="ARBA00022741"/>
    </source>
</evidence>
<dbReference type="Pfam" id="PF00069">
    <property type="entry name" value="Pkinase"/>
    <property type="match status" value="1"/>
</dbReference>
<evidence type="ECO:0000256" key="4">
    <source>
        <dbReference type="ARBA" id="ARBA00022840"/>
    </source>
</evidence>
<evidence type="ECO:0000313" key="8">
    <source>
        <dbReference type="EMBL" id="KZM85371.1"/>
    </source>
</evidence>
<dbReference type="InterPro" id="IPR011009">
    <property type="entry name" value="Kinase-like_dom_sf"/>
</dbReference>
<keyword evidence="6" id="KW-0723">Serine/threonine-protein kinase</keyword>
<keyword evidence="1" id="KW-0808">Transferase</keyword>
<dbReference type="STRING" id="79200.A0A175YQG9"/>
<dbReference type="AlphaFoldDB" id="A0A175YQG9"/>
<keyword evidence="4 5" id="KW-0067">ATP-binding</keyword>
<dbReference type="InterPro" id="IPR000719">
    <property type="entry name" value="Prot_kinase_dom"/>
</dbReference>
<proteinExistence type="inferred from homology"/>
<feature type="domain" description="Protein kinase" evidence="7">
    <location>
        <begin position="5"/>
        <end position="286"/>
    </location>
</feature>
<dbReference type="Gene3D" id="3.30.200.20">
    <property type="entry name" value="Phosphorylase Kinase, domain 1"/>
    <property type="match status" value="1"/>
</dbReference>
<dbReference type="GO" id="GO:0007165">
    <property type="term" value="P:signal transduction"/>
    <property type="evidence" value="ECO:0007669"/>
    <property type="project" value="TreeGrafter"/>
</dbReference>
<evidence type="ECO:0000313" key="9">
    <source>
        <dbReference type="EMBL" id="WOH12839.1"/>
    </source>
</evidence>
<dbReference type="PROSITE" id="PS00108">
    <property type="entry name" value="PROTEIN_KINASE_ST"/>
    <property type="match status" value="1"/>
</dbReference>
<keyword evidence="10" id="KW-1185">Reference proteome</keyword>
<dbReference type="GO" id="GO:0005524">
    <property type="term" value="F:ATP binding"/>
    <property type="evidence" value="ECO:0007669"/>
    <property type="project" value="UniProtKB-UniRule"/>
</dbReference>
<accession>A0A175YQG9</accession>
<dbReference type="OMA" id="YNMSMEY"/>
<dbReference type="Gramene" id="KZM85371">
    <property type="protein sequence ID" value="KZM85371"/>
    <property type="gene ID" value="DCAR_027207"/>
</dbReference>
<dbReference type="PROSITE" id="PS50011">
    <property type="entry name" value="PROTEIN_KINASE_DOM"/>
    <property type="match status" value="1"/>
</dbReference>
<sequence length="328" mass="35721">MASPWVKRKFLGNGSYGKVFLAQSAALLSYNNSPALVPFVALKSCLASRSSSLQLERDVFRELGGCDGIVKCFGSGVSVENGAEYFDLVLEYAPGGSLEQFLRFRGGRISELEASCYTRMLVKGFCHVHRKGFVHCDMKPGNILVFPSKNAGGLVKYSLKLADFGSAKKGGEISCAFVDPCSGHKNRGTLLYSSPESVAFGEHEAAMDIWSLGCIVFEMLTGNGLWSNYRGLSARVLGDLIAGYQDGGLVLSDDLSANAKDFLRKCLTRNIEERWTADQLLKHPFITESCKMLPLSASGQTPRIMGRYQRIPFGSSFVASNNPSVFVI</sequence>
<keyword evidence="3" id="KW-0418">Kinase</keyword>
<evidence type="ECO:0000313" key="10">
    <source>
        <dbReference type="Proteomes" id="UP000077755"/>
    </source>
</evidence>
<dbReference type="InterPro" id="IPR008271">
    <property type="entry name" value="Ser/Thr_kinase_AS"/>
</dbReference>
<dbReference type="KEGG" id="dcr:108198455"/>
<reference evidence="8" key="1">
    <citation type="journal article" date="2016" name="Nat. Genet.">
        <title>A high-quality carrot genome assembly provides new insights into carotenoid accumulation and asterid genome evolution.</title>
        <authorList>
            <person name="Iorizzo M."/>
            <person name="Ellison S."/>
            <person name="Senalik D."/>
            <person name="Zeng P."/>
            <person name="Satapoomin P."/>
            <person name="Huang J."/>
            <person name="Bowman M."/>
            <person name="Iovene M."/>
            <person name="Sanseverino W."/>
            <person name="Cavagnaro P."/>
            <person name="Yildiz M."/>
            <person name="Macko-Podgorni A."/>
            <person name="Moranska E."/>
            <person name="Grzebelus E."/>
            <person name="Grzebelus D."/>
            <person name="Ashrafi H."/>
            <person name="Zheng Z."/>
            <person name="Cheng S."/>
            <person name="Spooner D."/>
            <person name="Van Deynze A."/>
            <person name="Simon P."/>
        </authorList>
    </citation>
    <scope>NUCLEOTIDE SEQUENCE [LARGE SCALE GENOMIC DNA]</scope>
    <source>
        <tissue evidence="8">Leaf</tissue>
    </source>
</reference>
<evidence type="ECO:0000256" key="3">
    <source>
        <dbReference type="ARBA" id="ARBA00022777"/>
    </source>
</evidence>
<dbReference type="InterPro" id="IPR052751">
    <property type="entry name" value="Plant_MAPKKK"/>
</dbReference>
<evidence type="ECO:0000256" key="5">
    <source>
        <dbReference type="PROSITE-ProRule" id="PRU10141"/>
    </source>
</evidence>
<dbReference type="Gene3D" id="1.10.510.10">
    <property type="entry name" value="Transferase(Phosphotransferase) domain 1"/>
    <property type="match status" value="1"/>
</dbReference>
<dbReference type="Proteomes" id="UP000077755">
    <property type="component" value="Chromosome 8"/>
</dbReference>
<protein>
    <recommendedName>
        <fullName evidence="7">Protein kinase domain-containing protein</fullName>
    </recommendedName>
</protein>
<dbReference type="PANTHER" id="PTHR48011:SF51">
    <property type="entry name" value="PROTEIN KINASE SUPERFAMILY PROTEIN"/>
    <property type="match status" value="1"/>
</dbReference>
<dbReference type="PROSITE" id="PS00107">
    <property type="entry name" value="PROTEIN_KINASE_ATP"/>
    <property type="match status" value="1"/>
</dbReference>
<gene>
    <name evidence="8" type="ORF">DCAR_027207</name>
    <name evidence="9" type="ORF">DCAR_0832348</name>
</gene>
<comment type="similarity">
    <text evidence="6">Belongs to the protein kinase superfamily.</text>
</comment>
<dbReference type="PANTHER" id="PTHR48011">
    <property type="entry name" value="CCR4-NOT TRANSCRIPTIONAL COMPLEX SUBUNIT CAF120-RELATED"/>
    <property type="match status" value="1"/>
</dbReference>
<evidence type="ECO:0000256" key="1">
    <source>
        <dbReference type="ARBA" id="ARBA00022679"/>
    </source>
</evidence>
<dbReference type="EMBL" id="LNRQ01000008">
    <property type="protein sequence ID" value="KZM85371.1"/>
    <property type="molecule type" value="Genomic_DNA"/>
</dbReference>
<feature type="binding site" evidence="5">
    <location>
        <position position="43"/>
    </location>
    <ligand>
        <name>ATP</name>
        <dbReference type="ChEBI" id="CHEBI:30616"/>
    </ligand>
</feature>
<name>A0A175YQG9_DAUCS</name>
<dbReference type="SUPFAM" id="SSF56112">
    <property type="entry name" value="Protein kinase-like (PK-like)"/>
    <property type="match status" value="1"/>
</dbReference>
<dbReference type="EMBL" id="CP093350">
    <property type="protein sequence ID" value="WOH12839.1"/>
    <property type="molecule type" value="Genomic_DNA"/>
</dbReference>
<dbReference type="InterPro" id="IPR017441">
    <property type="entry name" value="Protein_kinase_ATP_BS"/>
</dbReference>
<dbReference type="OrthoDB" id="25592at2759"/>
<organism evidence="8">
    <name type="scientific">Daucus carota subsp. sativus</name>
    <name type="common">Carrot</name>
    <dbReference type="NCBI Taxonomy" id="79200"/>
    <lineage>
        <taxon>Eukaryota</taxon>
        <taxon>Viridiplantae</taxon>
        <taxon>Streptophyta</taxon>
        <taxon>Embryophyta</taxon>
        <taxon>Tracheophyta</taxon>
        <taxon>Spermatophyta</taxon>
        <taxon>Magnoliopsida</taxon>
        <taxon>eudicotyledons</taxon>
        <taxon>Gunneridae</taxon>
        <taxon>Pentapetalae</taxon>
        <taxon>asterids</taxon>
        <taxon>campanulids</taxon>
        <taxon>Apiales</taxon>
        <taxon>Apiaceae</taxon>
        <taxon>Apioideae</taxon>
        <taxon>Scandiceae</taxon>
        <taxon>Daucinae</taxon>
        <taxon>Daucus</taxon>
        <taxon>Daucus sect. Daucus</taxon>
    </lineage>
</organism>
<reference evidence="9" key="2">
    <citation type="submission" date="2022-03" db="EMBL/GenBank/DDBJ databases">
        <title>Draft title - Genomic analysis of global carrot germplasm unveils the trajectory of domestication and the origin of high carotenoid orange carrot.</title>
        <authorList>
            <person name="Iorizzo M."/>
            <person name="Ellison S."/>
            <person name="Senalik D."/>
            <person name="Macko-Podgorni A."/>
            <person name="Grzebelus D."/>
            <person name="Bostan H."/>
            <person name="Rolling W."/>
            <person name="Curaba J."/>
            <person name="Simon P."/>
        </authorList>
    </citation>
    <scope>NUCLEOTIDE SEQUENCE</scope>
    <source>
        <tissue evidence="9">Leaf</tissue>
    </source>
</reference>